<dbReference type="STRING" id="2082308.A0A2K1QP57"/>
<sequence length="1322" mass="143565">MRSRSTDALDNVSRVAPGQIKKQLIKKQQPAQEVHRPKSGDVISPKSPAGDRLRTTHHRDKDSVLRDYATLLREENIETRDFQSEAVSRTTSASQVGIETPLPATEAPSRFTELPAHAVRTVRPPQQAVTRAADPGESAIKDTPLSSRIAQNEGQSAGEATSISEPSDDAASTTQSAMSGNASAISPAHDPIKLLTGESHASSDTRATHRPEGKSKALAELPRASLWSSSQSSSSDVESAGSSSAQRRPSTPTTVSTREHVQSRELIEEDRAWSDTDIYYSPNSGRARVNLEIPSGELNGFSLETGSVRRSILPFILPERRGENTHLPRNEEYNITRRARFDCLRTLTNPEYDPETGARTSLYRKSDFLLDLEDRKDMYRKAILEAHQKYPQSGSLTASKKRVRRQDARTESHSADAGELLTTDPIQTATDNDGPLPKQQPSSSVSGDPVPMPSANPPRQFSLANIGRPQLPPIVTIPYPSTFCPDNELYAQRPNTTSIAPAVTRHHPQSSIDTGGLQQGKFLPAHDDELVSPRSTHGPGLPNPKHDLLASRGQSSKAQDKDQYKSAATSKSVRDPPYGPDSGGQQHQVPSITKHSAPKASRVPSTDAPTTPTSERRPSQKGILRSPDTPKKNFRVRTPRAGEHKLIEISPDRTHYGELRQASRARESKRSGYHGLPDEDNASPEHKDWWSLTRKKRTKVGSITLNKAAQRRVEKQETETPDEMPTEYRNIGAVIDQHVDADLARALRLSIDHRELQRQSRQYMEFAAASRDWGAAGFRRKRHASFSDSLGTGQPAPARPRACSDAATGIDRPLRHIEDIRRERMMAQAQEAPLKAMTPLTPPVHLPSSLTKVSQDITSSKSKGKGKAIAKSWEQSDMDHYTFGAQPSAELESDPSPAEQGGPAETQTASVSSSSTEGTLHATRRVAGELDRNPGMSYISTRASEVAHREPLRQQPTASTSTSCPDNAITAASTMSQSSSTQHSVAGSRPEKAISTRTQQAATTRPPGTSTTTAQQASTSLSRNVTASAETVTSKKQGLSRLSTNIRTPSSRSSSWTIERVEGSSRSKAENTPPRMAIRRTEPTQPTVQASPSVATAEPVVSPLRRSSRFVGGTDGARDEDGLDLVARFQRLRLAMPERPASQRETAAGGSDGVGVSRNVGAESQTARTERRPDDALQPSTRSLQESSEEPSILDETLRQPAGTTSEVLGDPLRPEALSQPSETSAQHTEAEPRQEQPTTSTAPQTPSSQPSDEVGDGERTPRARSPAIPDSPVPPIESDWESASSDTNGSSDDTDGQRADERPSRGRSLGRRAQGARRRGT</sequence>
<proteinExistence type="predicted"/>
<feature type="compositionally biased region" description="Low complexity" evidence="1">
    <location>
        <begin position="19"/>
        <end position="29"/>
    </location>
</feature>
<feature type="compositionally biased region" description="Basic and acidic residues" evidence="1">
    <location>
        <begin position="1059"/>
        <end position="1069"/>
    </location>
</feature>
<feature type="compositionally biased region" description="Polar residues" evidence="1">
    <location>
        <begin position="144"/>
        <end position="184"/>
    </location>
</feature>
<feature type="compositionally biased region" description="Polar residues" evidence="1">
    <location>
        <begin position="603"/>
        <end position="613"/>
    </location>
</feature>
<feature type="compositionally biased region" description="Low complexity" evidence="1">
    <location>
        <begin position="1236"/>
        <end position="1252"/>
    </location>
</feature>
<feature type="compositionally biased region" description="Basic and acidic residues" evidence="1">
    <location>
        <begin position="1296"/>
        <end position="1305"/>
    </location>
</feature>
<organism evidence="2 3">
    <name type="scientific">Sphaceloma murrayae</name>
    <dbReference type="NCBI Taxonomy" id="2082308"/>
    <lineage>
        <taxon>Eukaryota</taxon>
        <taxon>Fungi</taxon>
        <taxon>Dikarya</taxon>
        <taxon>Ascomycota</taxon>
        <taxon>Pezizomycotina</taxon>
        <taxon>Dothideomycetes</taxon>
        <taxon>Dothideomycetidae</taxon>
        <taxon>Myriangiales</taxon>
        <taxon>Elsinoaceae</taxon>
        <taxon>Sphaceloma</taxon>
    </lineage>
</organism>
<evidence type="ECO:0000313" key="2">
    <source>
        <dbReference type="EMBL" id="PNS16680.1"/>
    </source>
</evidence>
<feature type="region of interest" description="Disordered" evidence="1">
    <location>
        <begin position="1"/>
        <end position="60"/>
    </location>
</feature>
<feature type="compositionally biased region" description="Polar residues" evidence="1">
    <location>
        <begin position="583"/>
        <end position="594"/>
    </location>
</feature>
<feature type="region of interest" description="Disordered" evidence="1">
    <location>
        <begin position="786"/>
        <end position="810"/>
    </location>
</feature>
<feature type="region of interest" description="Disordered" evidence="1">
    <location>
        <begin position="82"/>
        <end position="268"/>
    </location>
</feature>
<protein>
    <submittedName>
        <fullName evidence="2">Uncharacterized protein</fullName>
    </submittedName>
</protein>
<feature type="compositionally biased region" description="Basic and acidic residues" evidence="1">
    <location>
        <begin position="257"/>
        <end position="268"/>
    </location>
</feature>
<dbReference type="InParanoid" id="A0A2K1QP57"/>
<feature type="compositionally biased region" description="Polar residues" evidence="1">
    <location>
        <begin position="1219"/>
        <end position="1228"/>
    </location>
</feature>
<feature type="region of interest" description="Disordered" evidence="1">
    <location>
        <begin position="528"/>
        <end position="686"/>
    </location>
</feature>
<feature type="compositionally biased region" description="Basic and acidic residues" evidence="1">
    <location>
        <begin position="49"/>
        <end position="60"/>
    </location>
</feature>
<feature type="compositionally biased region" description="Polar residues" evidence="1">
    <location>
        <begin position="1021"/>
        <end position="1057"/>
    </location>
</feature>
<keyword evidence="3" id="KW-1185">Reference proteome</keyword>
<evidence type="ECO:0000313" key="3">
    <source>
        <dbReference type="Proteomes" id="UP000243797"/>
    </source>
</evidence>
<feature type="compositionally biased region" description="Polar residues" evidence="1">
    <location>
        <begin position="905"/>
        <end position="918"/>
    </location>
</feature>
<feature type="compositionally biased region" description="Low complexity" evidence="1">
    <location>
        <begin position="225"/>
        <end position="256"/>
    </location>
</feature>
<feature type="region of interest" description="Disordered" evidence="1">
    <location>
        <begin position="1134"/>
        <end position="1322"/>
    </location>
</feature>
<comment type="caution">
    <text evidence="2">The sequence shown here is derived from an EMBL/GenBank/DDBJ whole genome shotgun (WGS) entry which is preliminary data.</text>
</comment>
<reference evidence="2 3" key="1">
    <citation type="submission" date="2017-06" db="EMBL/GenBank/DDBJ databases">
        <title>Draft genome sequence of a variant of Elsinoe murrayae.</title>
        <authorList>
            <person name="Cheng Q."/>
        </authorList>
    </citation>
    <scope>NUCLEOTIDE SEQUENCE [LARGE SCALE GENOMIC DNA]</scope>
    <source>
        <strain evidence="2 3">CQ-2017a</strain>
    </source>
</reference>
<feature type="region of interest" description="Disordered" evidence="1">
    <location>
        <begin position="392"/>
        <end position="466"/>
    </location>
</feature>
<feature type="compositionally biased region" description="Polar residues" evidence="1">
    <location>
        <begin position="848"/>
        <end position="858"/>
    </location>
</feature>
<feature type="region of interest" description="Disordered" evidence="1">
    <location>
        <begin position="833"/>
        <end position="1101"/>
    </location>
</feature>
<name>A0A2K1QP57_9PEZI</name>
<evidence type="ECO:0000256" key="1">
    <source>
        <dbReference type="SAM" id="MobiDB-lite"/>
    </source>
</evidence>
<dbReference type="Proteomes" id="UP000243797">
    <property type="component" value="Unassembled WGS sequence"/>
</dbReference>
<feature type="compositionally biased region" description="Basic and acidic residues" evidence="1">
    <location>
        <begin position="201"/>
        <end position="217"/>
    </location>
</feature>
<feature type="compositionally biased region" description="Polar residues" evidence="1">
    <location>
        <begin position="85"/>
        <end position="97"/>
    </location>
</feature>
<feature type="compositionally biased region" description="Basic and acidic residues" evidence="1">
    <location>
        <begin position="405"/>
        <end position="416"/>
    </location>
</feature>
<feature type="compositionally biased region" description="Low complexity" evidence="1">
    <location>
        <begin position="970"/>
        <end position="988"/>
    </location>
</feature>
<feature type="compositionally biased region" description="Polar residues" evidence="1">
    <location>
        <begin position="954"/>
        <end position="965"/>
    </location>
</feature>
<feature type="compositionally biased region" description="Polar residues" evidence="1">
    <location>
        <begin position="1083"/>
        <end position="1094"/>
    </location>
</feature>
<dbReference type="EMBL" id="NKHZ01000055">
    <property type="protein sequence ID" value="PNS16680.1"/>
    <property type="molecule type" value="Genomic_DNA"/>
</dbReference>
<feature type="compositionally biased region" description="Basic and acidic residues" evidence="1">
    <location>
        <begin position="640"/>
        <end position="658"/>
    </location>
</feature>
<gene>
    <name evidence="2" type="ORF">CAC42_4644</name>
</gene>
<accession>A0A2K1QP57</accession>
<feature type="compositionally biased region" description="Basic residues" evidence="1">
    <location>
        <begin position="1309"/>
        <end position="1322"/>
    </location>
</feature>
<feature type="compositionally biased region" description="Low complexity" evidence="1">
    <location>
        <begin position="1001"/>
        <end position="1020"/>
    </location>
</feature>